<evidence type="ECO:0000313" key="7">
    <source>
        <dbReference type="Proteomes" id="UP000290942"/>
    </source>
</evidence>
<dbReference type="GO" id="GO:0004821">
    <property type="term" value="F:histidine-tRNA ligase activity"/>
    <property type="evidence" value="ECO:0007669"/>
    <property type="project" value="UniProtKB-UniRule"/>
</dbReference>
<dbReference type="SUPFAM" id="SSF55681">
    <property type="entry name" value="Class II aaRS and biotin synthetases"/>
    <property type="match status" value="1"/>
</dbReference>
<feature type="binding site" evidence="4">
    <location>
        <position position="254"/>
    </location>
    <ligand>
        <name>L-histidine</name>
        <dbReference type="ChEBI" id="CHEBI:57595"/>
    </ligand>
</feature>
<feature type="binding site" evidence="4">
    <location>
        <position position="124"/>
    </location>
    <ligand>
        <name>L-histidine</name>
        <dbReference type="ChEBI" id="CHEBI:57595"/>
    </ligand>
</feature>
<protein>
    <recommendedName>
        <fullName evidence="3">Histidine--tRNA ligase</fullName>
        <ecNumber evidence="3">6.1.1.21</ecNumber>
    </recommendedName>
    <alternativeName>
        <fullName evidence="3">Histidyl-tRNA synthetase</fullName>
        <shortName evidence="3">HisRS</shortName>
    </alternativeName>
</protein>
<accession>A0A449A9K7</accession>
<keyword evidence="3" id="KW-0963">Cytoplasm</keyword>
<keyword evidence="3" id="KW-0648">Protein biosynthesis</keyword>
<dbReference type="PIRSF" id="PIRSF001549">
    <property type="entry name" value="His-tRNA_synth"/>
    <property type="match status" value="1"/>
</dbReference>
<comment type="subcellular location">
    <subcellularLocation>
        <location evidence="3">Cytoplasm</location>
    </subcellularLocation>
</comment>
<dbReference type="GO" id="GO:0006427">
    <property type="term" value="P:histidyl-tRNA aminoacylation"/>
    <property type="evidence" value="ECO:0007669"/>
    <property type="project" value="UniProtKB-UniRule"/>
</dbReference>
<dbReference type="CDD" id="cd00773">
    <property type="entry name" value="HisRS-like_core"/>
    <property type="match status" value="1"/>
</dbReference>
<dbReference type="InterPro" id="IPR006195">
    <property type="entry name" value="aa-tRNA-synth_II"/>
</dbReference>
<evidence type="ECO:0000313" key="6">
    <source>
        <dbReference type="EMBL" id="VEU60969.1"/>
    </source>
</evidence>
<name>A0A449A9K7_9BACT</name>
<keyword evidence="2 3" id="KW-0067">ATP-binding</keyword>
<dbReference type="Proteomes" id="UP000290942">
    <property type="component" value="Chromosome"/>
</dbReference>
<gene>
    <name evidence="3 6" type="primary">hisS</name>
    <name evidence="6" type="ORF">NCTC10122_00567</name>
</gene>
<dbReference type="AlphaFoldDB" id="A0A449A9K7"/>
<keyword evidence="3 6" id="KW-0436">Ligase</keyword>
<dbReference type="InterPro" id="IPR004516">
    <property type="entry name" value="HisRS/HisZ"/>
</dbReference>
<feature type="binding site" evidence="4">
    <location>
        <begin position="258"/>
        <end position="259"/>
    </location>
    <ligand>
        <name>L-histidine</name>
        <dbReference type="ChEBI" id="CHEBI:57595"/>
    </ligand>
</feature>
<comment type="catalytic activity">
    <reaction evidence="3">
        <text>tRNA(His) + L-histidine + ATP = L-histidyl-tRNA(His) + AMP + diphosphate + H(+)</text>
        <dbReference type="Rhea" id="RHEA:17313"/>
        <dbReference type="Rhea" id="RHEA-COMP:9665"/>
        <dbReference type="Rhea" id="RHEA-COMP:9689"/>
        <dbReference type="ChEBI" id="CHEBI:15378"/>
        <dbReference type="ChEBI" id="CHEBI:30616"/>
        <dbReference type="ChEBI" id="CHEBI:33019"/>
        <dbReference type="ChEBI" id="CHEBI:57595"/>
        <dbReference type="ChEBI" id="CHEBI:78442"/>
        <dbReference type="ChEBI" id="CHEBI:78527"/>
        <dbReference type="ChEBI" id="CHEBI:456215"/>
        <dbReference type="EC" id="6.1.1.21"/>
    </reaction>
</comment>
<dbReference type="PANTHER" id="PTHR43707">
    <property type="entry name" value="HISTIDYL-TRNA SYNTHETASE"/>
    <property type="match status" value="1"/>
</dbReference>
<dbReference type="InterPro" id="IPR015807">
    <property type="entry name" value="His-tRNA-ligase"/>
</dbReference>
<dbReference type="HAMAP" id="MF_00127">
    <property type="entry name" value="His_tRNA_synth"/>
    <property type="match status" value="1"/>
</dbReference>
<evidence type="ECO:0000256" key="1">
    <source>
        <dbReference type="ARBA" id="ARBA00008226"/>
    </source>
</evidence>
<dbReference type="Pfam" id="PF13393">
    <property type="entry name" value="tRNA-synt_His"/>
    <property type="match status" value="1"/>
</dbReference>
<evidence type="ECO:0000259" key="5">
    <source>
        <dbReference type="PROSITE" id="PS50862"/>
    </source>
</evidence>
<dbReference type="Gene3D" id="3.30.930.10">
    <property type="entry name" value="Bira Bifunctional Protein, Domain 2"/>
    <property type="match status" value="1"/>
</dbReference>
<proteinExistence type="inferred from homology"/>
<dbReference type="InterPro" id="IPR045864">
    <property type="entry name" value="aa-tRNA-synth_II/BPL/LPL"/>
</dbReference>
<dbReference type="GO" id="GO:0005524">
    <property type="term" value="F:ATP binding"/>
    <property type="evidence" value="ECO:0007669"/>
    <property type="project" value="UniProtKB-UniRule"/>
</dbReference>
<dbReference type="NCBIfam" id="TIGR00442">
    <property type="entry name" value="hisS"/>
    <property type="match status" value="1"/>
</dbReference>
<evidence type="ECO:0000256" key="3">
    <source>
        <dbReference type="HAMAP-Rule" id="MF_00127"/>
    </source>
</evidence>
<comment type="similarity">
    <text evidence="1 3">Belongs to the class-II aminoacyl-tRNA synthetase family.</text>
</comment>
<dbReference type="GO" id="GO:0005737">
    <property type="term" value="C:cytoplasm"/>
    <property type="evidence" value="ECO:0007669"/>
    <property type="project" value="UniProtKB-SubCell"/>
</dbReference>
<keyword evidence="3 6" id="KW-0030">Aminoacyl-tRNA synthetase</keyword>
<sequence>MFNKIKGTRDLNPIEMNVHEFIRDVFCKIVKSYNFSLIDTPIIEHSQLYKRSVAGSDIVKKEMYEFVDKGNREIALRPEGTAGFVRALVENKWYSTLKTPKFAYFGQMFRYEQPQKGRQRQFYQAGVESVGTSNPFSDAELIAMGSTILDILGIKYQLRINFIGSETTREKYQNELKKYLENFKDQLSADSQNRLDNNVLRILDDKVDSQKDFVKKAPKINKFLSKEELDEFNSLLNILDNCYINYIVDYSLVRGLDYYDGTVFEFVSTSSKSGSQSTLIGGGRYSKLISELGGPQLASSGWGFGVDRTLELMLDEELDVSNDDVEVVDILVASTSDEQSIPLFAMSNELRAYGVKIEFLKDVTKSKKIFDKAKRLNAKFVIFNDNVNGNDLVLAKCLENNEKIYFSHTEEGFIDLMHFLDANELQAIEDIDLNFE</sequence>
<reference evidence="6 7" key="1">
    <citation type="submission" date="2019-01" db="EMBL/GenBank/DDBJ databases">
        <authorList>
            <consortium name="Pathogen Informatics"/>
        </authorList>
    </citation>
    <scope>NUCLEOTIDE SEQUENCE [LARGE SCALE GENOMIC DNA]</scope>
    <source>
        <strain evidence="6 7">NCTC10122</strain>
    </source>
</reference>
<comment type="subunit">
    <text evidence="3">Homodimer.</text>
</comment>
<dbReference type="RefSeq" id="WP_129687817.1">
    <property type="nucleotide sequence ID" value="NZ_LR214970.1"/>
</dbReference>
<feature type="binding site" evidence="4">
    <location>
        <begin position="79"/>
        <end position="81"/>
    </location>
    <ligand>
        <name>L-histidine</name>
        <dbReference type="ChEBI" id="CHEBI:57595"/>
    </ligand>
</feature>
<organism evidence="6 7">
    <name type="scientific">Mycoplasmopsis bovigenitalium</name>
    <dbReference type="NCBI Taxonomy" id="2112"/>
    <lineage>
        <taxon>Bacteria</taxon>
        <taxon>Bacillati</taxon>
        <taxon>Mycoplasmatota</taxon>
        <taxon>Mycoplasmoidales</taxon>
        <taxon>Metamycoplasmataceae</taxon>
        <taxon>Mycoplasmopsis</taxon>
    </lineage>
</organism>
<dbReference type="PROSITE" id="PS50862">
    <property type="entry name" value="AA_TRNA_LIGASE_II"/>
    <property type="match status" value="1"/>
</dbReference>
<evidence type="ECO:0000256" key="4">
    <source>
        <dbReference type="PIRSR" id="PIRSR001549-1"/>
    </source>
</evidence>
<dbReference type="PANTHER" id="PTHR43707:SF1">
    <property type="entry name" value="HISTIDINE--TRNA LIGASE, MITOCHONDRIAL-RELATED"/>
    <property type="match status" value="1"/>
</dbReference>
<keyword evidence="3" id="KW-0547">Nucleotide-binding</keyword>
<dbReference type="EC" id="6.1.1.21" evidence="3"/>
<evidence type="ECO:0000256" key="2">
    <source>
        <dbReference type="ARBA" id="ARBA00022840"/>
    </source>
</evidence>
<feature type="binding site" evidence="4">
    <location>
        <position position="110"/>
    </location>
    <ligand>
        <name>L-histidine</name>
        <dbReference type="ChEBI" id="CHEBI:57595"/>
    </ligand>
</feature>
<dbReference type="EMBL" id="LR214970">
    <property type="protein sequence ID" value="VEU60969.1"/>
    <property type="molecule type" value="Genomic_DNA"/>
</dbReference>
<dbReference type="InterPro" id="IPR041715">
    <property type="entry name" value="HisRS-like_core"/>
</dbReference>
<feature type="binding site" evidence="4">
    <location>
        <position position="128"/>
    </location>
    <ligand>
        <name>L-histidine</name>
        <dbReference type="ChEBI" id="CHEBI:57595"/>
    </ligand>
</feature>
<feature type="domain" description="Aminoacyl-transfer RNA synthetases class-II family profile" evidence="5">
    <location>
        <begin position="1"/>
        <end position="342"/>
    </location>
</feature>